<dbReference type="InterPro" id="IPR011009">
    <property type="entry name" value="Kinase-like_dom_sf"/>
</dbReference>
<dbReference type="PANTHER" id="PTHR44329:SF304">
    <property type="entry name" value="MITOGEN-ACTIVATED PROTEIN KINASE KINASE KINASE 13-LIKE ISOFORM X1"/>
    <property type="match status" value="1"/>
</dbReference>
<name>A0A8T1LW81_CLOSI</name>
<evidence type="ECO:0000259" key="2">
    <source>
        <dbReference type="PROSITE" id="PS50011"/>
    </source>
</evidence>
<evidence type="ECO:0000313" key="3">
    <source>
        <dbReference type="EMBL" id="KAG5441487.1"/>
    </source>
</evidence>
<dbReference type="Gene3D" id="3.30.200.20">
    <property type="entry name" value="Phosphorylase Kinase, domain 1"/>
    <property type="match status" value="1"/>
</dbReference>
<organism evidence="3 4">
    <name type="scientific">Clonorchis sinensis</name>
    <name type="common">Chinese liver fluke</name>
    <dbReference type="NCBI Taxonomy" id="79923"/>
    <lineage>
        <taxon>Eukaryota</taxon>
        <taxon>Metazoa</taxon>
        <taxon>Spiralia</taxon>
        <taxon>Lophotrochozoa</taxon>
        <taxon>Platyhelminthes</taxon>
        <taxon>Trematoda</taxon>
        <taxon>Digenea</taxon>
        <taxon>Opisthorchiida</taxon>
        <taxon>Opisthorchiata</taxon>
        <taxon>Opisthorchiidae</taxon>
        <taxon>Clonorchis</taxon>
    </lineage>
</organism>
<evidence type="ECO:0000256" key="1">
    <source>
        <dbReference type="SAM" id="MobiDB-lite"/>
    </source>
</evidence>
<feature type="compositionally biased region" description="Polar residues" evidence="1">
    <location>
        <begin position="663"/>
        <end position="674"/>
    </location>
</feature>
<dbReference type="EMBL" id="NIRI02000077">
    <property type="protein sequence ID" value="KAG5441487.1"/>
    <property type="molecule type" value="Genomic_DNA"/>
</dbReference>
<dbReference type="GO" id="GO:0004674">
    <property type="term" value="F:protein serine/threonine kinase activity"/>
    <property type="evidence" value="ECO:0007669"/>
    <property type="project" value="TreeGrafter"/>
</dbReference>
<reference evidence="3 4" key="2">
    <citation type="journal article" date="2021" name="Genomics">
        <title>High-quality reference genome for Clonorchis sinensis.</title>
        <authorList>
            <person name="Young N.D."/>
            <person name="Stroehlein A.J."/>
            <person name="Kinkar L."/>
            <person name="Wang T."/>
            <person name="Sohn W.M."/>
            <person name="Chang B.C.H."/>
            <person name="Kaur P."/>
            <person name="Weisz D."/>
            <person name="Dudchenko O."/>
            <person name="Aiden E.L."/>
            <person name="Korhonen P.K."/>
            <person name="Gasser R.B."/>
        </authorList>
    </citation>
    <scope>NUCLEOTIDE SEQUENCE [LARGE SCALE GENOMIC DNA]</scope>
    <source>
        <strain evidence="3">Cs-k2</strain>
    </source>
</reference>
<feature type="region of interest" description="Disordered" evidence="1">
    <location>
        <begin position="859"/>
        <end position="897"/>
    </location>
</feature>
<feature type="domain" description="Protein kinase" evidence="2">
    <location>
        <begin position="3"/>
        <end position="318"/>
    </location>
</feature>
<dbReference type="InterPro" id="IPR001245">
    <property type="entry name" value="Ser-Thr/Tyr_kinase_cat_dom"/>
</dbReference>
<dbReference type="OrthoDB" id="339325at2759"/>
<gene>
    <name evidence="3" type="ORF">CSKR_109804</name>
</gene>
<evidence type="ECO:0000313" key="4">
    <source>
        <dbReference type="Proteomes" id="UP000286415"/>
    </source>
</evidence>
<dbReference type="InterPro" id="IPR051681">
    <property type="entry name" value="Ser/Thr_Kinases-Pseudokinases"/>
</dbReference>
<keyword evidence="3" id="KW-0808">Transferase</keyword>
<dbReference type="GO" id="GO:0005737">
    <property type="term" value="C:cytoplasm"/>
    <property type="evidence" value="ECO:0007669"/>
    <property type="project" value="TreeGrafter"/>
</dbReference>
<feature type="compositionally biased region" description="Polar residues" evidence="1">
    <location>
        <begin position="593"/>
        <end position="615"/>
    </location>
</feature>
<dbReference type="GO" id="GO:0005524">
    <property type="term" value="F:ATP binding"/>
    <property type="evidence" value="ECO:0007669"/>
    <property type="project" value="InterPro"/>
</dbReference>
<feature type="region of interest" description="Disordered" evidence="1">
    <location>
        <begin position="1"/>
        <end position="21"/>
    </location>
</feature>
<keyword evidence="4" id="KW-1185">Reference proteome</keyword>
<keyword evidence="3" id="KW-0418">Kinase</keyword>
<dbReference type="Pfam" id="PF07714">
    <property type="entry name" value="PK_Tyr_Ser-Thr"/>
    <property type="match status" value="1"/>
</dbReference>
<feature type="compositionally biased region" description="Basic and acidic residues" evidence="1">
    <location>
        <begin position="1"/>
        <end position="11"/>
    </location>
</feature>
<comment type="caution">
    <text evidence="3">The sequence shown here is derived from an EMBL/GenBank/DDBJ whole genome shotgun (WGS) entry which is preliminary data.</text>
</comment>
<reference evidence="3 4" key="1">
    <citation type="journal article" date="2018" name="Biotechnol. Adv.">
        <title>Improved genomic resources and new bioinformatic workflow for the carcinogenic parasite Clonorchis sinensis: Biotechnological implications.</title>
        <authorList>
            <person name="Wang D."/>
            <person name="Korhonen P.K."/>
            <person name="Gasser R.B."/>
            <person name="Young N.D."/>
        </authorList>
    </citation>
    <scope>NUCLEOTIDE SEQUENCE [LARGE SCALE GENOMIC DNA]</scope>
    <source>
        <strain evidence="3">Cs-k2</strain>
    </source>
</reference>
<feature type="compositionally biased region" description="Low complexity" evidence="1">
    <location>
        <begin position="639"/>
        <end position="655"/>
    </location>
</feature>
<dbReference type="InterPro" id="IPR000719">
    <property type="entry name" value="Prot_kinase_dom"/>
</dbReference>
<protein>
    <submittedName>
        <fullName evidence="3">Mitogen-activated protein kinase kinase kinase 12</fullName>
    </submittedName>
</protein>
<feature type="region of interest" description="Disordered" evidence="1">
    <location>
        <begin position="582"/>
        <end position="679"/>
    </location>
</feature>
<dbReference type="PANTHER" id="PTHR44329">
    <property type="entry name" value="SERINE/THREONINE-PROTEIN KINASE TNNI3K-RELATED"/>
    <property type="match status" value="1"/>
</dbReference>
<dbReference type="Proteomes" id="UP000286415">
    <property type="component" value="Unassembled WGS sequence"/>
</dbReference>
<dbReference type="SUPFAM" id="SSF56112">
    <property type="entry name" value="Protein kinase-like (PK-like)"/>
    <property type="match status" value="1"/>
</dbReference>
<proteinExistence type="predicted"/>
<feature type="region of interest" description="Disordered" evidence="1">
    <location>
        <begin position="914"/>
        <end position="992"/>
    </location>
</feature>
<dbReference type="PROSITE" id="PS50011">
    <property type="entry name" value="PROTEIN_KINASE_DOM"/>
    <property type="match status" value="1"/>
</dbReference>
<accession>A0A8T1LW81</accession>
<dbReference type="AlphaFoldDB" id="A0A8T1LW81"/>
<dbReference type="Gene3D" id="1.10.510.10">
    <property type="entry name" value="Transferase(Phosphotransferase) domain 1"/>
    <property type="match status" value="1"/>
</dbReference>
<sequence length="1276" mass="139772">MPADLVERHGEGSLPVPQLCTSGDISPSKRVEAIPASMLQQALPGNSSVMAKVMLVQSQCAVMNSGVLHDPNYTCEEGDDVVTVTKNACDPGDSTQHSAKWSLFNRILGCLRSLGSVSRGARNSMLLTESEPPWEVSFDTITDLEWIGSGAQGVVLRGRLRGETIAVKKVNEQRDTDIRHLRQLRHPNVIRFNILVGQDYVLKISDFGASREWTEHSVKMSFAGTVAWMAPEVIRNEPCSLKVDVWSYGVILWELLTGEIPYNGVDSSAIIWGVGSGKLRLLVPASCPTELRILINMCWNNKPRSRPSFRQILSHLEFACNDLLQYSRAEFLVAQQLWKEEIALQLEDIRIEGNNNHTKPEVLLLRRRREELRHAQDLRRHYDDKLERVNDLCTELQMLMREVEEQRCLAIKEREHYEELSRKVNMQLELQFAQLSLPPVQSDLQYLTNVRSEHHKQAVPSVPRCLNSSGSLSLNALDQLDSASGMTPATPSVPMSQFSLSMNASDFKTRCPVCGAIRNSWGLGARPVMPNLKSGWKAISALARGIFTTKRTLRSNHPLKTYPSRETLNLQIPPHNKCDFVSTPNKGGRNRMEPSNSFSAFSTNDRSTVKNSQCRSPRRQLNKMSCSPGDHRYTCSPRSSLTTSSSGISSGIILSPNRKLPLNTKSSESPSLQKRPTETGIRKPVLQSIPQTMDSNPAFTEDHRTVEPAQQAGIPTALSNDCCLPSYRPLSGSAAVGTRHIVSPNSGSQSILHNRKRQSQDSLLDSVRSLARSSSISNSPGSFHVVTHRTRALSEGGSALNASDTDEATCTQLSQSVNSELSRLTVVPHCPTLNQGPECDTLNPVVLDPLPVSVYPGTTTVTAHRGEPSQSVESCSFDANQPCPHSSASETPSLSSNTVCPRTFPLLGQVSPLWPRERSSRKPHVYTTASGPSEVVSAASPPRPVISFSGPVPTGRPDRLSLQPVGVSDSSHDPRQSEEASLSKVVMRAQPGRRRHIQEKNLPVEELLSSESDATQSSPSCRVCVPYNGRRHSLPYSVGASSTPSSASADTHTHLSTENLARELQAHMIDSLSDKEHHVRCVRNRFWRQKGYTGQMIAWESDGKPSPIIVLSADLQQAAFTPGNSSLQATPGALVNPRRRSFEPNALRSARLYATQSLLLPNSISTTTGLISSISEADTDLSEFLDDVPQDLSKVPLSVNSGWNGDNEPHSCSGEECVCHRSSPNSPKAVCDLNGSGETSAIGDVPTSMALPLTVNATEFDDSKVSQSATCRRCTT</sequence>